<evidence type="ECO:0000256" key="6">
    <source>
        <dbReference type="ARBA" id="ARBA00034617"/>
    </source>
</evidence>
<dbReference type="PANTHER" id="PTHR11070">
    <property type="entry name" value="UVRD / RECB / PCRA DNA HELICASE FAMILY MEMBER"/>
    <property type="match status" value="1"/>
</dbReference>
<evidence type="ECO:0000313" key="12">
    <source>
        <dbReference type="Proteomes" id="UP000179769"/>
    </source>
</evidence>
<evidence type="ECO:0000256" key="3">
    <source>
        <dbReference type="ARBA" id="ARBA00022806"/>
    </source>
</evidence>
<keyword evidence="3" id="KW-0347">Helicase</keyword>
<keyword evidence="5" id="KW-0413">Isomerase</keyword>
<reference evidence="12" key="1">
    <citation type="submission" date="2016-07" db="EMBL/GenBank/DDBJ databases">
        <title>Frankia sp. NRRL B-16219 Genome sequencing.</title>
        <authorList>
            <person name="Ghodhbane-Gtari F."/>
            <person name="Swanson E."/>
            <person name="Gueddou A."/>
            <person name="Louati M."/>
            <person name="Nouioui I."/>
            <person name="Hezbri K."/>
            <person name="Abebe-Akele F."/>
            <person name="Simpson S."/>
            <person name="Morris K."/>
            <person name="Thomas K."/>
            <person name="Gtari M."/>
            <person name="Tisa L.S."/>
        </authorList>
    </citation>
    <scope>NUCLEOTIDE SEQUENCE [LARGE SCALE GENOMIC DNA]</scope>
    <source>
        <strain evidence="12">NRRL B-16219</strain>
    </source>
</reference>
<evidence type="ECO:0000256" key="7">
    <source>
        <dbReference type="ARBA" id="ARBA00034808"/>
    </source>
</evidence>
<proteinExistence type="predicted"/>
<protein>
    <recommendedName>
        <fullName evidence="7">DNA 3'-5' helicase</fullName>
        <ecNumber evidence="7">5.6.2.4</ecNumber>
    </recommendedName>
</protein>
<name>A0A1S1PK07_9ACTN</name>
<sequence length="159" mass="17714">MICVEAACLLEQRPQRPYRHVVIDEAQDLSPVRWRFLRAAVAPDADDIFVAGDAHQRIYHNRVSLRELGIPVVVVGTMHRMKGLEFRCLAVLGVGERQVPASSAVTPAGEDEIAHAQDVQRERCLLFVACTRAREELSVSWHGPQSPFLAPFDPAIRPA</sequence>
<dbReference type="InterPro" id="IPR027417">
    <property type="entry name" value="P-loop_NTPase"/>
</dbReference>
<dbReference type="GO" id="GO:0005524">
    <property type="term" value="F:ATP binding"/>
    <property type="evidence" value="ECO:0007669"/>
    <property type="project" value="UniProtKB-KW"/>
</dbReference>
<dbReference type="GO" id="GO:0003677">
    <property type="term" value="F:DNA binding"/>
    <property type="evidence" value="ECO:0007669"/>
    <property type="project" value="InterPro"/>
</dbReference>
<evidence type="ECO:0000256" key="8">
    <source>
        <dbReference type="ARBA" id="ARBA00048988"/>
    </source>
</evidence>
<evidence type="ECO:0000256" key="1">
    <source>
        <dbReference type="ARBA" id="ARBA00022741"/>
    </source>
</evidence>
<evidence type="ECO:0000259" key="10">
    <source>
        <dbReference type="Pfam" id="PF13361"/>
    </source>
</evidence>
<comment type="catalytic activity">
    <reaction evidence="8">
        <text>ATP + H2O = ADP + phosphate + H(+)</text>
        <dbReference type="Rhea" id="RHEA:13065"/>
        <dbReference type="ChEBI" id="CHEBI:15377"/>
        <dbReference type="ChEBI" id="CHEBI:15378"/>
        <dbReference type="ChEBI" id="CHEBI:30616"/>
        <dbReference type="ChEBI" id="CHEBI:43474"/>
        <dbReference type="ChEBI" id="CHEBI:456216"/>
        <dbReference type="EC" id="5.6.2.4"/>
    </reaction>
</comment>
<evidence type="ECO:0000313" key="11">
    <source>
        <dbReference type="EMBL" id="OHV20992.1"/>
    </source>
</evidence>
<feature type="domain" description="UvrD-like helicase C-terminal" evidence="10">
    <location>
        <begin position="71"/>
        <end position="142"/>
    </location>
</feature>
<dbReference type="GO" id="GO:0016887">
    <property type="term" value="F:ATP hydrolysis activity"/>
    <property type="evidence" value="ECO:0007669"/>
    <property type="project" value="RHEA"/>
</dbReference>
<dbReference type="EC" id="5.6.2.4" evidence="7"/>
<dbReference type="Gene3D" id="3.40.50.300">
    <property type="entry name" value="P-loop containing nucleotide triphosphate hydrolases"/>
    <property type="match status" value="1"/>
</dbReference>
<dbReference type="InterPro" id="IPR014016">
    <property type="entry name" value="UvrD-like_ATP-bd"/>
</dbReference>
<organism evidence="11 12">
    <name type="scientific">Parafrankia soli</name>
    <dbReference type="NCBI Taxonomy" id="2599596"/>
    <lineage>
        <taxon>Bacteria</taxon>
        <taxon>Bacillati</taxon>
        <taxon>Actinomycetota</taxon>
        <taxon>Actinomycetes</taxon>
        <taxon>Frankiales</taxon>
        <taxon>Frankiaceae</taxon>
        <taxon>Parafrankia</taxon>
    </lineage>
</organism>
<keyword evidence="4" id="KW-0067">ATP-binding</keyword>
<dbReference type="EMBL" id="MAXA01000259">
    <property type="protein sequence ID" value="OHV20992.1"/>
    <property type="molecule type" value="Genomic_DNA"/>
</dbReference>
<evidence type="ECO:0000256" key="2">
    <source>
        <dbReference type="ARBA" id="ARBA00022801"/>
    </source>
</evidence>
<dbReference type="InterPro" id="IPR000212">
    <property type="entry name" value="DNA_helicase_UvrD/REP"/>
</dbReference>
<accession>A0A1S1PK07</accession>
<dbReference type="Gene3D" id="3.30.160.800">
    <property type="match status" value="1"/>
</dbReference>
<dbReference type="GO" id="GO:0000725">
    <property type="term" value="P:recombinational repair"/>
    <property type="evidence" value="ECO:0007669"/>
    <property type="project" value="TreeGrafter"/>
</dbReference>
<dbReference type="Pfam" id="PF13361">
    <property type="entry name" value="UvrD_C"/>
    <property type="match status" value="1"/>
</dbReference>
<gene>
    <name evidence="11" type="ORF">BBK14_27255</name>
</gene>
<dbReference type="GO" id="GO:0043138">
    <property type="term" value="F:3'-5' DNA helicase activity"/>
    <property type="evidence" value="ECO:0007669"/>
    <property type="project" value="UniProtKB-EC"/>
</dbReference>
<dbReference type="Proteomes" id="UP000179769">
    <property type="component" value="Unassembled WGS sequence"/>
</dbReference>
<dbReference type="Pfam" id="PF00580">
    <property type="entry name" value="UvrD-helicase"/>
    <property type="match status" value="1"/>
</dbReference>
<dbReference type="PANTHER" id="PTHR11070:SF2">
    <property type="entry name" value="ATP-DEPENDENT DNA HELICASE SRS2"/>
    <property type="match status" value="1"/>
</dbReference>
<feature type="domain" description="UvrD-like helicase ATP-binding" evidence="9">
    <location>
        <begin position="11"/>
        <end position="62"/>
    </location>
</feature>
<evidence type="ECO:0000256" key="4">
    <source>
        <dbReference type="ARBA" id="ARBA00022840"/>
    </source>
</evidence>
<keyword evidence="1" id="KW-0547">Nucleotide-binding</keyword>
<keyword evidence="2" id="KW-0378">Hydrolase</keyword>
<evidence type="ECO:0000256" key="5">
    <source>
        <dbReference type="ARBA" id="ARBA00023235"/>
    </source>
</evidence>
<dbReference type="SUPFAM" id="SSF52540">
    <property type="entry name" value="P-loop containing nucleoside triphosphate hydrolases"/>
    <property type="match status" value="1"/>
</dbReference>
<keyword evidence="12" id="KW-1185">Reference proteome</keyword>
<evidence type="ECO:0000259" key="9">
    <source>
        <dbReference type="Pfam" id="PF00580"/>
    </source>
</evidence>
<dbReference type="AlphaFoldDB" id="A0A1S1PK07"/>
<comment type="caution">
    <text evidence="11">The sequence shown here is derived from an EMBL/GenBank/DDBJ whole genome shotgun (WGS) entry which is preliminary data.</text>
</comment>
<dbReference type="InterPro" id="IPR014017">
    <property type="entry name" value="DNA_helicase_UvrD-like_C"/>
</dbReference>
<comment type="catalytic activity">
    <reaction evidence="6">
        <text>Couples ATP hydrolysis with the unwinding of duplex DNA by translocating in the 3'-5' direction.</text>
        <dbReference type="EC" id="5.6.2.4"/>
    </reaction>
</comment>